<feature type="domain" description="Response regulatory" evidence="4">
    <location>
        <begin position="57"/>
        <end position="169"/>
    </location>
</feature>
<comment type="catalytic activity">
    <reaction evidence="2">
        <text>2 GTP = 3',3'-c-di-GMP + 2 diphosphate</text>
        <dbReference type="Rhea" id="RHEA:24898"/>
        <dbReference type="ChEBI" id="CHEBI:33019"/>
        <dbReference type="ChEBI" id="CHEBI:37565"/>
        <dbReference type="ChEBI" id="CHEBI:58805"/>
        <dbReference type="EC" id="2.7.7.65"/>
    </reaction>
</comment>
<dbReference type="OrthoDB" id="9812260at2"/>
<dbReference type="InterPro" id="IPR011006">
    <property type="entry name" value="CheY-like_superfamily"/>
</dbReference>
<evidence type="ECO:0000313" key="7">
    <source>
        <dbReference type="Proteomes" id="UP000298050"/>
    </source>
</evidence>
<dbReference type="Gene3D" id="3.40.50.2300">
    <property type="match status" value="1"/>
</dbReference>
<dbReference type="NCBIfam" id="TIGR00254">
    <property type="entry name" value="GGDEF"/>
    <property type="match status" value="1"/>
</dbReference>
<gene>
    <name evidence="6" type="ORF">E4634_20705</name>
</gene>
<dbReference type="GO" id="GO:0005886">
    <property type="term" value="C:plasma membrane"/>
    <property type="evidence" value="ECO:0007669"/>
    <property type="project" value="TreeGrafter"/>
</dbReference>
<dbReference type="InterPro" id="IPR043128">
    <property type="entry name" value="Rev_trsase/Diguanyl_cyclase"/>
</dbReference>
<evidence type="ECO:0000313" key="6">
    <source>
        <dbReference type="EMBL" id="TGD70826.1"/>
    </source>
</evidence>
<evidence type="ECO:0000259" key="4">
    <source>
        <dbReference type="PROSITE" id="PS50110"/>
    </source>
</evidence>
<dbReference type="SUPFAM" id="SSF52172">
    <property type="entry name" value="CheY-like"/>
    <property type="match status" value="1"/>
</dbReference>
<feature type="domain" description="GGDEF" evidence="5">
    <location>
        <begin position="212"/>
        <end position="351"/>
    </location>
</feature>
<comment type="caution">
    <text evidence="3">Lacks conserved residue(s) required for the propagation of feature annotation.</text>
</comment>
<accession>A0A4Z0LUQ7</accession>
<dbReference type="GO" id="GO:0043709">
    <property type="term" value="P:cell adhesion involved in single-species biofilm formation"/>
    <property type="evidence" value="ECO:0007669"/>
    <property type="project" value="TreeGrafter"/>
</dbReference>
<dbReference type="SMART" id="SM00267">
    <property type="entry name" value="GGDEF"/>
    <property type="match status" value="1"/>
</dbReference>
<evidence type="ECO:0000256" key="3">
    <source>
        <dbReference type="PROSITE-ProRule" id="PRU00169"/>
    </source>
</evidence>
<dbReference type="GO" id="GO:0000160">
    <property type="term" value="P:phosphorelay signal transduction system"/>
    <property type="evidence" value="ECO:0007669"/>
    <property type="project" value="InterPro"/>
</dbReference>
<dbReference type="Gene3D" id="3.30.70.270">
    <property type="match status" value="1"/>
</dbReference>
<dbReference type="PANTHER" id="PTHR45138">
    <property type="entry name" value="REGULATORY COMPONENTS OF SENSORY TRANSDUCTION SYSTEM"/>
    <property type="match status" value="1"/>
</dbReference>
<dbReference type="EC" id="2.7.7.65" evidence="1"/>
<name>A0A4Z0LUQ7_9GAMM</name>
<dbReference type="InterPro" id="IPR050469">
    <property type="entry name" value="Diguanylate_Cyclase"/>
</dbReference>
<keyword evidence="7" id="KW-1185">Reference proteome</keyword>
<dbReference type="InterPro" id="IPR029787">
    <property type="entry name" value="Nucleotide_cyclase"/>
</dbReference>
<dbReference type="GO" id="GO:0052621">
    <property type="term" value="F:diguanylate cyclase activity"/>
    <property type="evidence" value="ECO:0007669"/>
    <property type="project" value="UniProtKB-EC"/>
</dbReference>
<sequence>MPAATAPRRTRTCWRRWFSRAFYTGIKLAPRAADVFLVAVSQTPEYEFMQSLYYRSTILLVAQADEHTTLLKEQLEKDCEVLHVQALPTREEWSHLENDLLIMRIDKESYMAHLSTVEHDMRLEDIPSIVVSINKSKLIETHCLKAGSRDFIALPADEDILRARVQNTLRLQARLRRLSALAIVDETTRLPNKRYFREYLDRELGRAVRAQRPISLLAADILGLPELRTGRGAAVAERCLQAAAKGVERCLQRSSDFACRYVGDKFILVLPETDEPGAAVVVGRLYEALTDALSDASPPESGFPLRALIGGKTVVPERGARASVLIRAALEQLHADDARETPSTEEIAAAG</sequence>
<dbReference type="InterPro" id="IPR001789">
    <property type="entry name" value="Sig_transdc_resp-reg_receiver"/>
</dbReference>
<dbReference type="GO" id="GO:1902201">
    <property type="term" value="P:negative regulation of bacterial-type flagellum-dependent cell motility"/>
    <property type="evidence" value="ECO:0007669"/>
    <property type="project" value="TreeGrafter"/>
</dbReference>
<dbReference type="SUPFAM" id="SSF55073">
    <property type="entry name" value="Nucleotide cyclase"/>
    <property type="match status" value="1"/>
</dbReference>
<dbReference type="Proteomes" id="UP000298050">
    <property type="component" value="Unassembled WGS sequence"/>
</dbReference>
<reference evidence="6 7" key="1">
    <citation type="submission" date="2019-04" db="EMBL/GenBank/DDBJ databases">
        <title>Taxonomy of novel Haliea sp. from mangrove soil of West Coast of India.</title>
        <authorList>
            <person name="Verma A."/>
            <person name="Kumar P."/>
            <person name="Krishnamurthi S."/>
        </authorList>
    </citation>
    <scope>NUCLEOTIDE SEQUENCE [LARGE SCALE GENOMIC DNA]</scope>
    <source>
        <strain evidence="6 7">SAOS-164</strain>
    </source>
</reference>
<protein>
    <recommendedName>
        <fullName evidence="1">diguanylate cyclase</fullName>
        <ecNumber evidence="1">2.7.7.65</ecNumber>
    </recommendedName>
</protein>
<dbReference type="PANTHER" id="PTHR45138:SF9">
    <property type="entry name" value="DIGUANYLATE CYCLASE DGCM-RELATED"/>
    <property type="match status" value="1"/>
</dbReference>
<evidence type="ECO:0000256" key="2">
    <source>
        <dbReference type="ARBA" id="ARBA00034247"/>
    </source>
</evidence>
<dbReference type="PROSITE" id="PS50887">
    <property type="entry name" value="GGDEF"/>
    <property type="match status" value="1"/>
</dbReference>
<dbReference type="EMBL" id="SRLE01000018">
    <property type="protein sequence ID" value="TGD70826.1"/>
    <property type="molecule type" value="Genomic_DNA"/>
</dbReference>
<evidence type="ECO:0000259" key="5">
    <source>
        <dbReference type="PROSITE" id="PS50887"/>
    </source>
</evidence>
<dbReference type="PROSITE" id="PS50110">
    <property type="entry name" value="RESPONSE_REGULATORY"/>
    <property type="match status" value="1"/>
</dbReference>
<proteinExistence type="predicted"/>
<dbReference type="InterPro" id="IPR000160">
    <property type="entry name" value="GGDEF_dom"/>
</dbReference>
<dbReference type="Pfam" id="PF00990">
    <property type="entry name" value="GGDEF"/>
    <property type="match status" value="1"/>
</dbReference>
<organism evidence="6 7">
    <name type="scientific">Mangrovimicrobium sediminis</name>
    <dbReference type="NCBI Taxonomy" id="2562682"/>
    <lineage>
        <taxon>Bacteria</taxon>
        <taxon>Pseudomonadati</taxon>
        <taxon>Pseudomonadota</taxon>
        <taxon>Gammaproteobacteria</taxon>
        <taxon>Cellvibrionales</taxon>
        <taxon>Halieaceae</taxon>
        <taxon>Mangrovimicrobium</taxon>
    </lineage>
</organism>
<evidence type="ECO:0000256" key="1">
    <source>
        <dbReference type="ARBA" id="ARBA00012528"/>
    </source>
</evidence>
<dbReference type="AlphaFoldDB" id="A0A4Z0LUQ7"/>
<comment type="caution">
    <text evidence="6">The sequence shown here is derived from an EMBL/GenBank/DDBJ whole genome shotgun (WGS) entry which is preliminary data.</text>
</comment>